<name>A0A915IWC9_ROMCU</name>
<evidence type="ECO:0000313" key="2">
    <source>
        <dbReference type="WBParaSite" id="nRc.2.0.1.t18389-RA"/>
    </source>
</evidence>
<keyword evidence="1" id="KW-1185">Reference proteome</keyword>
<sequence>MGDRSHENRSIGNSLICEFAQLGIADMRIAQLKCTYVIIAHLDSVRLGIAHMRIPLVNRFRDGKFSIANFNNMDCVECSSNAYSGE</sequence>
<protein>
    <submittedName>
        <fullName evidence="2">Uncharacterized protein</fullName>
    </submittedName>
</protein>
<accession>A0A915IWC9</accession>
<dbReference type="AlphaFoldDB" id="A0A915IWC9"/>
<dbReference type="Proteomes" id="UP000887565">
    <property type="component" value="Unplaced"/>
</dbReference>
<dbReference type="WBParaSite" id="nRc.2.0.1.t18389-RA">
    <property type="protein sequence ID" value="nRc.2.0.1.t18389-RA"/>
    <property type="gene ID" value="nRc.2.0.1.g18389"/>
</dbReference>
<organism evidence="1 2">
    <name type="scientific">Romanomermis culicivorax</name>
    <name type="common">Nematode worm</name>
    <dbReference type="NCBI Taxonomy" id="13658"/>
    <lineage>
        <taxon>Eukaryota</taxon>
        <taxon>Metazoa</taxon>
        <taxon>Ecdysozoa</taxon>
        <taxon>Nematoda</taxon>
        <taxon>Enoplea</taxon>
        <taxon>Dorylaimia</taxon>
        <taxon>Mermithida</taxon>
        <taxon>Mermithoidea</taxon>
        <taxon>Mermithidae</taxon>
        <taxon>Romanomermis</taxon>
    </lineage>
</organism>
<evidence type="ECO:0000313" key="1">
    <source>
        <dbReference type="Proteomes" id="UP000887565"/>
    </source>
</evidence>
<proteinExistence type="predicted"/>
<reference evidence="2" key="1">
    <citation type="submission" date="2022-11" db="UniProtKB">
        <authorList>
            <consortium name="WormBaseParasite"/>
        </authorList>
    </citation>
    <scope>IDENTIFICATION</scope>
</reference>